<name>A0A498ND68_LABRO</name>
<sequence length="146" mass="15671">MTFRSCDTGSRFLNAPVCQAGLFSDAAENFAQQKLKLYSPGDGVGTTLSPGKGLDEESYVSFWFCSTAGSSESSDIHIFKNSNFLSLWVTRGHGWQCATCCRQLATPFPPLPTPSPREQILPSLGHPSQGRMPLCLPPGLAGGWTG</sequence>
<dbReference type="Proteomes" id="UP000290572">
    <property type="component" value="Unassembled WGS sequence"/>
</dbReference>
<gene>
    <name evidence="1" type="ORF">ROHU_017788</name>
</gene>
<comment type="caution">
    <text evidence="1">The sequence shown here is derived from an EMBL/GenBank/DDBJ whole genome shotgun (WGS) entry which is preliminary data.</text>
</comment>
<dbReference type="EMBL" id="QBIY01011588">
    <property type="protein sequence ID" value="RXN30292.1"/>
    <property type="molecule type" value="Genomic_DNA"/>
</dbReference>
<protein>
    <submittedName>
        <fullName evidence="1">Uncharacterized protein</fullName>
    </submittedName>
</protein>
<keyword evidence="2" id="KW-1185">Reference proteome</keyword>
<accession>A0A498ND68</accession>
<evidence type="ECO:0000313" key="1">
    <source>
        <dbReference type="EMBL" id="RXN30292.1"/>
    </source>
</evidence>
<proteinExistence type="predicted"/>
<dbReference type="AlphaFoldDB" id="A0A498ND68"/>
<reference evidence="1 2" key="1">
    <citation type="submission" date="2018-03" db="EMBL/GenBank/DDBJ databases">
        <title>Draft genome sequence of Rohu Carp (Labeo rohita).</title>
        <authorList>
            <person name="Das P."/>
            <person name="Kushwaha B."/>
            <person name="Joshi C.G."/>
            <person name="Kumar D."/>
            <person name="Nagpure N.S."/>
            <person name="Sahoo L."/>
            <person name="Das S.P."/>
            <person name="Bit A."/>
            <person name="Patnaik S."/>
            <person name="Meher P.K."/>
            <person name="Jayasankar P."/>
            <person name="Koringa P.G."/>
            <person name="Patel N.V."/>
            <person name="Hinsu A.T."/>
            <person name="Kumar R."/>
            <person name="Pandey M."/>
            <person name="Agarwal S."/>
            <person name="Srivastava S."/>
            <person name="Singh M."/>
            <person name="Iquebal M.A."/>
            <person name="Jaiswal S."/>
            <person name="Angadi U.B."/>
            <person name="Kumar N."/>
            <person name="Raza M."/>
            <person name="Shah T.M."/>
            <person name="Rai A."/>
            <person name="Jena J.K."/>
        </authorList>
    </citation>
    <scope>NUCLEOTIDE SEQUENCE [LARGE SCALE GENOMIC DNA]</scope>
    <source>
        <strain evidence="1">DASCIFA01</strain>
        <tissue evidence="1">Testis</tissue>
    </source>
</reference>
<evidence type="ECO:0000313" key="2">
    <source>
        <dbReference type="Proteomes" id="UP000290572"/>
    </source>
</evidence>
<organism evidence="1 2">
    <name type="scientific">Labeo rohita</name>
    <name type="common">Indian major carp</name>
    <name type="synonym">Cyprinus rohita</name>
    <dbReference type="NCBI Taxonomy" id="84645"/>
    <lineage>
        <taxon>Eukaryota</taxon>
        <taxon>Metazoa</taxon>
        <taxon>Chordata</taxon>
        <taxon>Craniata</taxon>
        <taxon>Vertebrata</taxon>
        <taxon>Euteleostomi</taxon>
        <taxon>Actinopterygii</taxon>
        <taxon>Neopterygii</taxon>
        <taxon>Teleostei</taxon>
        <taxon>Ostariophysi</taxon>
        <taxon>Cypriniformes</taxon>
        <taxon>Cyprinidae</taxon>
        <taxon>Labeoninae</taxon>
        <taxon>Labeonini</taxon>
        <taxon>Labeo</taxon>
    </lineage>
</organism>